<reference evidence="1 2" key="1">
    <citation type="submission" date="2022-11" db="EMBL/GenBank/DDBJ databases">
        <title>Mucor velutinosus strain NIH1002 WGS.</title>
        <authorList>
            <person name="Subramanian P."/>
            <person name="Mullikin J.C."/>
            <person name="Segre J.A."/>
            <person name="Zelazny A.M."/>
        </authorList>
    </citation>
    <scope>NUCLEOTIDE SEQUENCE [LARGE SCALE GENOMIC DNA]</scope>
    <source>
        <strain evidence="1 2">NIH1002</strain>
    </source>
</reference>
<dbReference type="EMBL" id="JASEJX010000013">
    <property type="protein sequence ID" value="KAK4517803.1"/>
    <property type="molecule type" value="Genomic_DNA"/>
</dbReference>
<evidence type="ECO:0000313" key="1">
    <source>
        <dbReference type="EMBL" id="KAK4517803.1"/>
    </source>
</evidence>
<evidence type="ECO:0000313" key="2">
    <source>
        <dbReference type="Proteomes" id="UP001304243"/>
    </source>
</evidence>
<dbReference type="RefSeq" id="XP_064684469.1">
    <property type="nucleotide sequence ID" value="XM_064820549.1"/>
</dbReference>
<sequence>MVWRHTSQSYLSDSSSLSNADFITLPQQILLCSSPPLDRDTSLPFNELSTHQIFATALLTLWQAHWCWIFDQAPVIADNVQQRLARSLARLDAELNPDS</sequence>
<dbReference type="AlphaFoldDB" id="A0AAN7DIP5"/>
<name>A0AAN7DIP5_9FUNG</name>
<organism evidence="1 2">
    <name type="scientific">Mucor velutinosus</name>
    <dbReference type="NCBI Taxonomy" id="708070"/>
    <lineage>
        <taxon>Eukaryota</taxon>
        <taxon>Fungi</taxon>
        <taxon>Fungi incertae sedis</taxon>
        <taxon>Mucoromycota</taxon>
        <taxon>Mucoromycotina</taxon>
        <taxon>Mucoromycetes</taxon>
        <taxon>Mucorales</taxon>
        <taxon>Mucorineae</taxon>
        <taxon>Mucoraceae</taxon>
        <taxon>Mucor</taxon>
    </lineage>
</organism>
<proteinExistence type="predicted"/>
<gene>
    <name evidence="1" type="ORF">ATC70_001149</name>
</gene>
<protein>
    <submittedName>
        <fullName evidence="1">Uncharacterized protein</fullName>
    </submittedName>
</protein>
<keyword evidence="2" id="KW-1185">Reference proteome</keyword>
<comment type="caution">
    <text evidence="1">The sequence shown here is derived from an EMBL/GenBank/DDBJ whole genome shotgun (WGS) entry which is preliminary data.</text>
</comment>
<accession>A0AAN7DIP5</accession>
<dbReference type="GeneID" id="89944851"/>
<dbReference type="Proteomes" id="UP001304243">
    <property type="component" value="Unassembled WGS sequence"/>
</dbReference>